<feature type="transmembrane region" description="Helical" evidence="1">
    <location>
        <begin position="68"/>
        <end position="87"/>
    </location>
</feature>
<reference evidence="3" key="1">
    <citation type="journal article" date="2020" name="Nature">
        <title>Giant virus diversity and host interactions through global metagenomics.</title>
        <authorList>
            <person name="Schulz F."/>
            <person name="Roux S."/>
            <person name="Paez-Espino D."/>
            <person name="Jungbluth S."/>
            <person name="Walsh D.A."/>
            <person name="Denef V.J."/>
            <person name="McMahon K.D."/>
            <person name="Konstantinidis K.T."/>
            <person name="Eloe-Fadrosh E.A."/>
            <person name="Kyrpides N.C."/>
            <person name="Woyke T."/>
        </authorList>
    </citation>
    <scope>NUCLEOTIDE SEQUENCE</scope>
    <source>
        <strain evidence="3">GVMAG-S-ERX555997-44</strain>
    </source>
</reference>
<proteinExistence type="predicted"/>
<name>A0A6C0F9V4_9ZZZZ</name>
<feature type="transmembrane region" description="Helical" evidence="1">
    <location>
        <begin position="12"/>
        <end position="31"/>
    </location>
</feature>
<feature type="domain" description="DUF305" evidence="2">
    <location>
        <begin position="95"/>
        <end position="151"/>
    </location>
</feature>
<protein>
    <recommendedName>
        <fullName evidence="2">DUF305 domain-containing protein</fullName>
    </recommendedName>
</protein>
<organism evidence="3">
    <name type="scientific">viral metagenome</name>
    <dbReference type="NCBI Taxonomy" id="1070528"/>
    <lineage>
        <taxon>unclassified sequences</taxon>
        <taxon>metagenomes</taxon>
        <taxon>organismal metagenomes</taxon>
    </lineage>
</organism>
<dbReference type="Gene3D" id="1.20.1260.10">
    <property type="match status" value="1"/>
</dbReference>
<dbReference type="AlphaFoldDB" id="A0A6C0F9V4"/>
<keyword evidence="1" id="KW-1133">Transmembrane helix</keyword>
<dbReference type="InterPro" id="IPR012347">
    <property type="entry name" value="Ferritin-like"/>
</dbReference>
<keyword evidence="1" id="KW-0812">Transmembrane</keyword>
<evidence type="ECO:0000259" key="2">
    <source>
        <dbReference type="Pfam" id="PF03713"/>
    </source>
</evidence>
<sequence>MKLNLYKRQIIMFIVMVIVGMLFNPMNILAYSFSDLYISQTLFYGGLLMASNMMWAHEIVHYLSMGHFNMLVFSFGIILSISVSILLRQQLLVDEKQWLRRMIPHHSTALTTTEKLLKNENNFKYNPPLFRLAKEIALGQKREILLMKSLL</sequence>
<keyword evidence="1" id="KW-0472">Membrane</keyword>
<dbReference type="InterPro" id="IPR005183">
    <property type="entry name" value="DUF305_CopM-like"/>
</dbReference>
<feature type="transmembrane region" description="Helical" evidence="1">
    <location>
        <begin position="37"/>
        <end position="56"/>
    </location>
</feature>
<dbReference type="EMBL" id="MN738802">
    <property type="protein sequence ID" value="QHT37631.1"/>
    <property type="molecule type" value="Genomic_DNA"/>
</dbReference>
<evidence type="ECO:0000313" key="3">
    <source>
        <dbReference type="EMBL" id="QHT37631.1"/>
    </source>
</evidence>
<dbReference type="Pfam" id="PF03713">
    <property type="entry name" value="DUF305"/>
    <property type="match status" value="1"/>
</dbReference>
<accession>A0A6C0F9V4</accession>
<evidence type="ECO:0000256" key="1">
    <source>
        <dbReference type="SAM" id="Phobius"/>
    </source>
</evidence>